<dbReference type="Gene3D" id="3.90.320.10">
    <property type="match status" value="1"/>
</dbReference>
<name>A0ABY7EI31_MYAAR</name>
<evidence type="ECO:0000313" key="2">
    <source>
        <dbReference type="EMBL" id="WAR08804.1"/>
    </source>
</evidence>
<dbReference type="Proteomes" id="UP001164746">
    <property type="component" value="Chromosome 6"/>
</dbReference>
<dbReference type="EMBL" id="CP111017">
    <property type="protein sequence ID" value="WAR08804.1"/>
    <property type="molecule type" value="Genomic_DNA"/>
</dbReference>
<dbReference type="PANTHER" id="PTHR46609">
    <property type="entry name" value="EXONUCLEASE, PHAGE-TYPE/RECB, C-TERMINAL DOMAIN-CONTAINING PROTEIN"/>
    <property type="match status" value="1"/>
</dbReference>
<reference evidence="2" key="1">
    <citation type="submission" date="2022-11" db="EMBL/GenBank/DDBJ databases">
        <title>Centuries of genome instability and evolution in soft-shell clam transmissible cancer (bioRxiv).</title>
        <authorList>
            <person name="Hart S.F.M."/>
            <person name="Yonemitsu M.A."/>
            <person name="Giersch R.M."/>
            <person name="Beal B.F."/>
            <person name="Arriagada G."/>
            <person name="Davis B.W."/>
            <person name="Ostrander E.A."/>
            <person name="Goff S.P."/>
            <person name="Metzger M.J."/>
        </authorList>
    </citation>
    <scope>NUCLEOTIDE SEQUENCE</scope>
    <source>
        <strain evidence="2">MELC-2E11</strain>
        <tissue evidence="2">Siphon/mantle</tissue>
    </source>
</reference>
<feature type="domain" description="YqaJ viral recombinase" evidence="1">
    <location>
        <begin position="28"/>
        <end position="148"/>
    </location>
</feature>
<protein>
    <recommendedName>
        <fullName evidence="1">YqaJ viral recombinase domain-containing protein</fullName>
    </recommendedName>
</protein>
<sequence length="191" mass="21418">MAAGKSPNHLIADIINGSSLTKYSNLPVQVKWGQDHEDTARADYIKFKETSGTPVEVMGTGLLLIPYATYLGASCDDIIVDKSMPCDCQKGFLELKCPYSVDKREIFISGRLLSIPSFYMQSSDSGPALCKTHHYYAQVQGKMAVTGLPWSDFVVWTGAQKNNLFVQRIYFDSNFVSDMLRKLRGFYNNFI</sequence>
<dbReference type="Pfam" id="PF09588">
    <property type="entry name" value="YqaJ"/>
    <property type="match status" value="1"/>
</dbReference>
<dbReference type="CDD" id="cd22343">
    <property type="entry name" value="PDDEXK_lambda_exonuclease-like"/>
    <property type="match status" value="1"/>
</dbReference>
<dbReference type="InterPro" id="IPR011604">
    <property type="entry name" value="PDDEXK-like_dom_sf"/>
</dbReference>
<evidence type="ECO:0000313" key="3">
    <source>
        <dbReference type="Proteomes" id="UP001164746"/>
    </source>
</evidence>
<dbReference type="InterPro" id="IPR051703">
    <property type="entry name" value="NF-kappa-B_Signaling_Reg"/>
</dbReference>
<dbReference type="PANTHER" id="PTHR46609:SF8">
    <property type="entry name" value="YQAJ VIRAL RECOMBINASE DOMAIN-CONTAINING PROTEIN"/>
    <property type="match status" value="1"/>
</dbReference>
<accession>A0ABY7EI31</accession>
<dbReference type="InterPro" id="IPR011335">
    <property type="entry name" value="Restrct_endonuc-II-like"/>
</dbReference>
<gene>
    <name evidence="2" type="ORF">MAR_018762</name>
</gene>
<organism evidence="2 3">
    <name type="scientific">Mya arenaria</name>
    <name type="common">Soft-shell clam</name>
    <dbReference type="NCBI Taxonomy" id="6604"/>
    <lineage>
        <taxon>Eukaryota</taxon>
        <taxon>Metazoa</taxon>
        <taxon>Spiralia</taxon>
        <taxon>Lophotrochozoa</taxon>
        <taxon>Mollusca</taxon>
        <taxon>Bivalvia</taxon>
        <taxon>Autobranchia</taxon>
        <taxon>Heteroconchia</taxon>
        <taxon>Euheterodonta</taxon>
        <taxon>Imparidentia</taxon>
        <taxon>Neoheterodontei</taxon>
        <taxon>Myida</taxon>
        <taxon>Myoidea</taxon>
        <taxon>Myidae</taxon>
        <taxon>Mya</taxon>
    </lineage>
</organism>
<dbReference type="InterPro" id="IPR019080">
    <property type="entry name" value="YqaJ_viral_recombinase"/>
</dbReference>
<evidence type="ECO:0000259" key="1">
    <source>
        <dbReference type="Pfam" id="PF09588"/>
    </source>
</evidence>
<dbReference type="SUPFAM" id="SSF52980">
    <property type="entry name" value="Restriction endonuclease-like"/>
    <property type="match status" value="1"/>
</dbReference>
<feature type="non-terminal residue" evidence="2">
    <location>
        <position position="191"/>
    </location>
</feature>
<keyword evidence="3" id="KW-1185">Reference proteome</keyword>
<proteinExistence type="predicted"/>